<evidence type="ECO:0000313" key="6">
    <source>
        <dbReference type="EMBL" id="MFD1861794.1"/>
    </source>
</evidence>
<dbReference type="PANTHER" id="PTHR30411">
    <property type="entry name" value="CYTOPLASMIC PROTEIN"/>
    <property type="match status" value="1"/>
</dbReference>
<keyword evidence="2 4" id="KW-0648">Protein biosynthesis</keyword>
<proteinExistence type="inferred from homology"/>
<evidence type="ECO:0000256" key="1">
    <source>
        <dbReference type="ARBA" id="ARBA00009798"/>
    </source>
</evidence>
<keyword evidence="7" id="KW-1185">Reference proteome</keyword>
<protein>
    <recommendedName>
        <fullName evidence="4">Cys-tRNA(Pro)/Cys-tRNA(Cys) deacylase</fullName>
        <ecNumber evidence="4">4.2.-.-</ecNumber>
    </recommendedName>
</protein>
<evidence type="ECO:0000256" key="4">
    <source>
        <dbReference type="PIRNR" id="PIRNR006181"/>
    </source>
</evidence>
<dbReference type="InterPro" id="IPR007214">
    <property type="entry name" value="YbaK/aa-tRNA-synth-assoc-dom"/>
</dbReference>
<evidence type="ECO:0000313" key="7">
    <source>
        <dbReference type="Proteomes" id="UP001597273"/>
    </source>
</evidence>
<dbReference type="Pfam" id="PF04073">
    <property type="entry name" value="tRNA_edit"/>
    <property type="match status" value="1"/>
</dbReference>
<comment type="similarity">
    <text evidence="1 4">Belongs to the prolyl-tRNA editing family. YbaK/EbsC subfamily.</text>
</comment>
<evidence type="ECO:0000256" key="3">
    <source>
        <dbReference type="ARBA" id="ARBA00023239"/>
    </source>
</evidence>
<evidence type="ECO:0000256" key="2">
    <source>
        <dbReference type="ARBA" id="ARBA00022917"/>
    </source>
</evidence>
<dbReference type="PIRSF" id="PIRSF006181">
    <property type="entry name" value="EbsC_YbaK"/>
    <property type="match status" value="1"/>
</dbReference>
<gene>
    <name evidence="6" type="primary">ybaK</name>
    <name evidence="6" type="ORF">ACFSDB_02585</name>
</gene>
<feature type="domain" description="YbaK/aminoacyl-tRNA synthetase-associated" evidence="5">
    <location>
        <begin position="50"/>
        <end position="157"/>
    </location>
</feature>
<dbReference type="Gene3D" id="3.90.960.10">
    <property type="entry name" value="YbaK/aminoacyl-tRNA synthetase-associated domain"/>
    <property type="match status" value="1"/>
</dbReference>
<name>A0ABW4QDY4_9BACL</name>
<accession>A0ABW4QDY4</accession>
<organism evidence="6 7">
    <name type="scientific">Planococcus chinensis</name>
    <dbReference type="NCBI Taxonomy" id="272917"/>
    <lineage>
        <taxon>Bacteria</taxon>
        <taxon>Bacillati</taxon>
        <taxon>Bacillota</taxon>
        <taxon>Bacilli</taxon>
        <taxon>Bacillales</taxon>
        <taxon>Caryophanaceae</taxon>
        <taxon>Planococcus</taxon>
    </lineage>
</organism>
<dbReference type="InterPro" id="IPR004369">
    <property type="entry name" value="Prolyl-tRNA_editing_YbaK/EbsC"/>
</dbReference>
<dbReference type="PANTHER" id="PTHR30411:SF0">
    <property type="entry name" value="CYS-TRNA(PRO)_CYS-TRNA(CYS) DEACYLASE YBAK"/>
    <property type="match status" value="1"/>
</dbReference>
<dbReference type="EMBL" id="JBHUFW010000004">
    <property type="protein sequence ID" value="MFD1861794.1"/>
    <property type="molecule type" value="Genomic_DNA"/>
</dbReference>
<dbReference type="NCBIfam" id="TIGR00011">
    <property type="entry name" value="YbaK_EbsC"/>
    <property type="match status" value="1"/>
</dbReference>
<comment type="caution">
    <text evidence="6">The sequence shown here is derived from an EMBL/GenBank/DDBJ whole genome shotgun (WGS) entry which is preliminary data.</text>
</comment>
<dbReference type="InterPro" id="IPR036754">
    <property type="entry name" value="YbaK/aa-tRNA-synt-asso_dom_sf"/>
</dbReference>
<dbReference type="CDD" id="cd00002">
    <property type="entry name" value="YbaK_deacylase"/>
    <property type="match status" value="1"/>
</dbReference>
<dbReference type="EC" id="4.2.-.-" evidence="4"/>
<dbReference type="SUPFAM" id="SSF55826">
    <property type="entry name" value="YbaK/ProRS associated domain"/>
    <property type="match status" value="1"/>
</dbReference>
<evidence type="ECO:0000259" key="5">
    <source>
        <dbReference type="Pfam" id="PF04073"/>
    </source>
</evidence>
<keyword evidence="3 4" id="KW-0456">Lyase</keyword>
<dbReference type="RefSeq" id="WP_204891144.1">
    <property type="nucleotide sequence ID" value="NZ_JBHUFW010000004.1"/>
</dbReference>
<reference evidence="7" key="1">
    <citation type="journal article" date="2019" name="Int. J. Syst. Evol. Microbiol.">
        <title>The Global Catalogue of Microorganisms (GCM) 10K type strain sequencing project: providing services to taxonomists for standard genome sequencing and annotation.</title>
        <authorList>
            <consortium name="The Broad Institute Genomics Platform"/>
            <consortium name="The Broad Institute Genome Sequencing Center for Infectious Disease"/>
            <person name="Wu L."/>
            <person name="Ma J."/>
        </authorList>
    </citation>
    <scope>NUCLEOTIDE SEQUENCE [LARGE SCALE GENOMIC DNA]</scope>
    <source>
        <strain evidence="7">CGMCC 1.15475</strain>
    </source>
</reference>
<sequence length="173" mass="18373">MLDGNIRGEVQPVAKKIAKTNAARILDKEKIDYEVMQYDPEDGKIDGVSVAAKIGYPVDTVFKTLVAAGSSKQNYVFVIPVADELDLKAAAKAAGEKKIEMVAVKDILGLTGYIRGGCSPLGMKKAFPTIIDAQAEALSEMIVSAGKIGMQLKLTPGNLLLVTSGRYADITAK</sequence>
<dbReference type="Proteomes" id="UP001597273">
    <property type="component" value="Unassembled WGS sequence"/>
</dbReference>